<keyword evidence="7" id="KW-0443">Lipid metabolism</keyword>
<evidence type="ECO:0000256" key="7">
    <source>
        <dbReference type="ARBA" id="ARBA00023098"/>
    </source>
</evidence>
<protein>
    <recommendedName>
        <fullName evidence="12">Fatty acid desaturase domain-containing protein</fullName>
    </recommendedName>
</protein>
<dbReference type="Proteomes" id="UP000013827">
    <property type="component" value="Unassembled WGS sequence"/>
</dbReference>
<keyword evidence="11" id="KW-1185">Reference proteome</keyword>
<keyword evidence="8 9" id="KW-0472">Membrane</keyword>
<dbReference type="RefSeq" id="XP_005761197.1">
    <property type="nucleotide sequence ID" value="XM_005761140.1"/>
</dbReference>
<dbReference type="GeneID" id="17254960"/>
<reference evidence="11" key="1">
    <citation type="journal article" date="2013" name="Nature">
        <title>Pan genome of the phytoplankton Emiliania underpins its global distribution.</title>
        <authorList>
            <person name="Read B.A."/>
            <person name="Kegel J."/>
            <person name="Klute M.J."/>
            <person name="Kuo A."/>
            <person name="Lefebvre S.C."/>
            <person name="Maumus F."/>
            <person name="Mayer C."/>
            <person name="Miller J."/>
            <person name="Monier A."/>
            <person name="Salamov A."/>
            <person name="Young J."/>
            <person name="Aguilar M."/>
            <person name="Claverie J.M."/>
            <person name="Frickenhaus S."/>
            <person name="Gonzalez K."/>
            <person name="Herman E.K."/>
            <person name="Lin Y.C."/>
            <person name="Napier J."/>
            <person name="Ogata H."/>
            <person name="Sarno A.F."/>
            <person name="Shmutz J."/>
            <person name="Schroeder D."/>
            <person name="de Vargas C."/>
            <person name="Verret F."/>
            <person name="von Dassow P."/>
            <person name="Valentin K."/>
            <person name="Van de Peer Y."/>
            <person name="Wheeler G."/>
            <person name="Dacks J.B."/>
            <person name="Delwiche C.F."/>
            <person name="Dyhrman S.T."/>
            <person name="Glockner G."/>
            <person name="John U."/>
            <person name="Richards T."/>
            <person name="Worden A.Z."/>
            <person name="Zhang X."/>
            <person name="Grigoriev I.V."/>
            <person name="Allen A.E."/>
            <person name="Bidle K."/>
            <person name="Borodovsky M."/>
            <person name="Bowler C."/>
            <person name="Brownlee C."/>
            <person name="Cock J.M."/>
            <person name="Elias M."/>
            <person name="Gladyshev V.N."/>
            <person name="Groth M."/>
            <person name="Guda C."/>
            <person name="Hadaegh A."/>
            <person name="Iglesias-Rodriguez M.D."/>
            <person name="Jenkins J."/>
            <person name="Jones B.M."/>
            <person name="Lawson T."/>
            <person name="Leese F."/>
            <person name="Lindquist E."/>
            <person name="Lobanov A."/>
            <person name="Lomsadze A."/>
            <person name="Malik S.B."/>
            <person name="Marsh M.E."/>
            <person name="Mackinder L."/>
            <person name="Mock T."/>
            <person name="Mueller-Roeber B."/>
            <person name="Pagarete A."/>
            <person name="Parker M."/>
            <person name="Probert I."/>
            <person name="Quesneville H."/>
            <person name="Raines C."/>
            <person name="Rensing S.A."/>
            <person name="Riano-Pachon D.M."/>
            <person name="Richier S."/>
            <person name="Rokitta S."/>
            <person name="Shiraiwa Y."/>
            <person name="Soanes D.M."/>
            <person name="van der Giezen M."/>
            <person name="Wahlund T.M."/>
            <person name="Williams B."/>
            <person name="Wilson W."/>
            <person name="Wolfe G."/>
            <person name="Wurch L.L."/>
        </authorList>
    </citation>
    <scope>NUCLEOTIDE SEQUENCE</scope>
</reference>
<feature type="transmembrane region" description="Helical" evidence="9">
    <location>
        <begin position="39"/>
        <end position="59"/>
    </location>
</feature>
<evidence type="ECO:0000256" key="8">
    <source>
        <dbReference type="ARBA" id="ARBA00023136"/>
    </source>
</evidence>
<dbReference type="GO" id="GO:0004768">
    <property type="term" value="F:stearoyl-CoA 9-desaturase activity"/>
    <property type="evidence" value="ECO:0007669"/>
    <property type="project" value="TreeGrafter"/>
</dbReference>
<reference evidence="10" key="2">
    <citation type="submission" date="2024-10" db="UniProtKB">
        <authorList>
            <consortium name="EnsemblProtists"/>
        </authorList>
    </citation>
    <scope>IDENTIFICATION</scope>
</reference>
<evidence type="ECO:0008006" key="12">
    <source>
        <dbReference type="Google" id="ProtNLM"/>
    </source>
</evidence>
<name>A0A0D3IBY3_EMIH1</name>
<proteinExistence type="inferred from homology"/>
<keyword evidence="4" id="KW-0276">Fatty acid metabolism</keyword>
<accession>A0A0D3IBY3</accession>
<keyword evidence="6" id="KW-0560">Oxidoreductase</keyword>
<feature type="transmembrane region" description="Helical" evidence="9">
    <location>
        <begin position="195"/>
        <end position="215"/>
    </location>
</feature>
<evidence type="ECO:0000313" key="10">
    <source>
        <dbReference type="EnsemblProtists" id="EOD08768"/>
    </source>
</evidence>
<dbReference type="GO" id="GO:0005789">
    <property type="term" value="C:endoplasmic reticulum membrane"/>
    <property type="evidence" value="ECO:0007669"/>
    <property type="project" value="TreeGrafter"/>
</dbReference>
<dbReference type="STRING" id="2903.R1BG74"/>
<dbReference type="PaxDb" id="2903-EOD08768"/>
<dbReference type="AlphaFoldDB" id="A0A0D3IBY3"/>
<dbReference type="PANTHER" id="PTHR11351:SF101">
    <property type="entry name" value="FATTY ACID DESATURASE DOMAIN-CONTAINING PROTEIN"/>
    <property type="match status" value="1"/>
</dbReference>
<evidence type="ECO:0000256" key="9">
    <source>
        <dbReference type="SAM" id="Phobius"/>
    </source>
</evidence>
<comment type="similarity">
    <text evidence="2">Belongs to the fatty acid desaturase type 1 family.</text>
</comment>
<dbReference type="GO" id="GO:0006636">
    <property type="term" value="P:unsaturated fatty acid biosynthetic process"/>
    <property type="evidence" value="ECO:0007669"/>
    <property type="project" value="TreeGrafter"/>
</dbReference>
<dbReference type="GO" id="GO:0005506">
    <property type="term" value="F:iron ion binding"/>
    <property type="evidence" value="ECO:0007669"/>
    <property type="project" value="TreeGrafter"/>
</dbReference>
<feature type="transmembrane region" description="Helical" evidence="9">
    <location>
        <begin position="65"/>
        <end position="86"/>
    </location>
</feature>
<dbReference type="PANTHER" id="PTHR11351">
    <property type="entry name" value="ACYL-COA DESATURASE"/>
    <property type="match status" value="1"/>
</dbReference>
<evidence type="ECO:0000256" key="1">
    <source>
        <dbReference type="ARBA" id="ARBA00004141"/>
    </source>
</evidence>
<dbReference type="InterPro" id="IPR015876">
    <property type="entry name" value="Acyl-CoA_DS"/>
</dbReference>
<feature type="transmembrane region" description="Helical" evidence="9">
    <location>
        <begin position="165"/>
        <end position="183"/>
    </location>
</feature>
<organism evidence="10 11">
    <name type="scientific">Emiliania huxleyi (strain CCMP1516)</name>
    <dbReference type="NCBI Taxonomy" id="280463"/>
    <lineage>
        <taxon>Eukaryota</taxon>
        <taxon>Haptista</taxon>
        <taxon>Haptophyta</taxon>
        <taxon>Prymnesiophyceae</taxon>
        <taxon>Isochrysidales</taxon>
        <taxon>Noelaerhabdaceae</taxon>
        <taxon>Emiliania</taxon>
    </lineage>
</organism>
<evidence type="ECO:0000256" key="5">
    <source>
        <dbReference type="ARBA" id="ARBA00022989"/>
    </source>
</evidence>
<sequence length="267" mass="29461">MAALIRRFRTFPEPQPPAELLSNAAANERVPWASKTGDGSVVASILMPLYILTVAFGVLLPRPLVTIGAAFLLAGVKLGVCMSVCLHRWAAHGAFSCSYPFAVVLSVLGCLATQGGPVWWGSKHRVHHAYCEKARDPHSPRWRLFVVCAFSWFGKENKYVDLEHVPLHLEGTLLLLINTYSFLPTLVELACAFRYFGVTGLYISYVAGALCKGLQTPNVFFAMVQEVTWPYTFLIGLRGLVWGVKHYMRAEHKWEGATAGGSKGHPE</sequence>
<feature type="transmembrane region" description="Helical" evidence="9">
    <location>
        <begin position="98"/>
        <end position="120"/>
    </location>
</feature>
<dbReference type="KEGG" id="ehx:EMIHUDRAFT_217011"/>
<dbReference type="HOGENOM" id="CLU_1043681_0_0_1"/>
<feature type="transmembrane region" description="Helical" evidence="9">
    <location>
        <begin position="227"/>
        <end position="244"/>
    </location>
</feature>
<dbReference type="EnsemblProtists" id="EOD08768">
    <property type="protein sequence ID" value="EOD08768"/>
    <property type="gene ID" value="EMIHUDRAFT_217011"/>
</dbReference>
<dbReference type="eggNOG" id="KOG1600">
    <property type="taxonomic scope" value="Eukaryota"/>
</dbReference>
<evidence type="ECO:0000256" key="6">
    <source>
        <dbReference type="ARBA" id="ARBA00023002"/>
    </source>
</evidence>
<keyword evidence="3 9" id="KW-0812">Transmembrane</keyword>
<evidence type="ECO:0000256" key="2">
    <source>
        <dbReference type="ARBA" id="ARBA00009295"/>
    </source>
</evidence>
<evidence type="ECO:0000256" key="4">
    <source>
        <dbReference type="ARBA" id="ARBA00022832"/>
    </source>
</evidence>
<evidence type="ECO:0000256" key="3">
    <source>
        <dbReference type="ARBA" id="ARBA00022692"/>
    </source>
</evidence>
<comment type="subcellular location">
    <subcellularLocation>
        <location evidence="1">Membrane</location>
        <topology evidence="1">Multi-pass membrane protein</topology>
    </subcellularLocation>
</comment>
<evidence type="ECO:0000313" key="11">
    <source>
        <dbReference type="Proteomes" id="UP000013827"/>
    </source>
</evidence>
<keyword evidence="5 9" id="KW-1133">Transmembrane helix</keyword>